<organism evidence="1 2">
    <name type="scientific">Roridomyces roridus</name>
    <dbReference type="NCBI Taxonomy" id="1738132"/>
    <lineage>
        <taxon>Eukaryota</taxon>
        <taxon>Fungi</taxon>
        <taxon>Dikarya</taxon>
        <taxon>Basidiomycota</taxon>
        <taxon>Agaricomycotina</taxon>
        <taxon>Agaricomycetes</taxon>
        <taxon>Agaricomycetidae</taxon>
        <taxon>Agaricales</taxon>
        <taxon>Marasmiineae</taxon>
        <taxon>Mycenaceae</taxon>
        <taxon>Roridomyces</taxon>
    </lineage>
</organism>
<evidence type="ECO:0000313" key="1">
    <source>
        <dbReference type="EMBL" id="KAJ7626178.1"/>
    </source>
</evidence>
<evidence type="ECO:0000313" key="2">
    <source>
        <dbReference type="Proteomes" id="UP001221142"/>
    </source>
</evidence>
<comment type="caution">
    <text evidence="1">The sequence shown here is derived from an EMBL/GenBank/DDBJ whole genome shotgun (WGS) entry which is preliminary data.</text>
</comment>
<protein>
    <submittedName>
        <fullName evidence="1">Uncharacterized protein</fullName>
    </submittedName>
</protein>
<proteinExistence type="predicted"/>
<keyword evidence="2" id="KW-1185">Reference proteome</keyword>
<dbReference type="EMBL" id="JARKIF010000012">
    <property type="protein sequence ID" value="KAJ7626178.1"/>
    <property type="molecule type" value="Genomic_DNA"/>
</dbReference>
<gene>
    <name evidence="1" type="ORF">FB45DRAFT_923109</name>
</gene>
<sequence length="333" mass="38013">MTIIVYNDNSTFEQILAEVMKAQKYRHPYLAQLFGLTCSSGVNALIFHDEMLTPGQVLEMHSNYALSWRYILCEMQRQYDVECTLSTEAKTDLTENAKKFWLETTGDQLDVRNGSAWISSATGQLCWNIGVGERGLSYLHLTLAPLPGNLVSMPLTHPGRAMDEELFRALTHDQLFVMFPWLSLRFGPFYTPRSPSLSFPSMWNLQGHEGLPMSSIILNPISASDCDVVAWEDFLPWDQIQDIQDWDHVTVSSISPGWTRVEYHRTEDIQTIFKMSVTLSDHKTDVVKKWWLSRECTLRSIAIGLLPCSLTLWEASSIRLIDHSIKPQFCQSA</sequence>
<accession>A0AAD7BNN0</accession>
<name>A0AAD7BNN0_9AGAR</name>
<dbReference type="AlphaFoldDB" id="A0AAD7BNN0"/>
<dbReference type="Proteomes" id="UP001221142">
    <property type="component" value="Unassembled WGS sequence"/>
</dbReference>
<reference evidence="1" key="1">
    <citation type="submission" date="2023-03" db="EMBL/GenBank/DDBJ databases">
        <title>Massive genome expansion in bonnet fungi (Mycena s.s.) driven by repeated elements and novel gene families across ecological guilds.</title>
        <authorList>
            <consortium name="Lawrence Berkeley National Laboratory"/>
            <person name="Harder C.B."/>
            <person name="Miyauchi S."/>
            <person name="Viragh M."/>
            <person name="Kuo A."/>
            <person name="Thoen E."/>
            <person name="Andreopoulos B."/>
            <person name="Lu D."/>
            <person name="Skrede I."/>
            <person name="Drula E."/>
            <person name="Henrissat B."/>
            <person name="Morin E."/>
            <person name="Kohler A."/>
            <person name="Barry K."/>
            <person name="LaButti K."/>
            <person name="Morin E."/>
            <person name="Salamov A."/>
            <person name="Lipzen A."/>
            <person name="Mereny Z."/>
            <person name="Hegedus B."/>
            <person name="Baldrian P."/>
            <person name="Stursova M."/>
            <person name="Weitz H."/>
            <person name="Taylor A."/>
            <person name="Grigoriev I.V."/>
            <person name="Nagy L.G."/>
            <person name="Martin F."/>
            <person name="Kauserud H."/>
        </authorList>
    </citation>
    <scope>NUCLEOTIDE SEQUENCE</scope>
    <source>
        <strain evidence="1">9284</strain>
    </source>
</reference>